<accession>A0A0D7F5Q5</accession>
<proteinExistence type="predicted"/>
<dbReference type="Proteomes" id="UP000032515">
    <property type="component" value="Unassembled WGS sequence"/>
</dbReference>
<evidence type="ECO:0000313" key="2">
    <source>
        <dbReference type="EMBL" id="KIZ48111.1"/>
    </source>
</evidence>
<dbReference type="EMBL" id="JXXE01000015">
    <property type="protein sequence ID" value="KIZ48111.1"/>
    <property type="molecule type" value="Genomic_DNA"/>
</dbReference>
<sequence length="1119" mass="124186">MFSDSKKIGQIELEREVLSHHLETLTKQNAEKIFENFAKRLAEKFISPNIRPQTGPTGGGDGKTDAESFPVAKEVSDRWFIADASAGSERRAFAFSAKEDWRDKVQSDVKEIAGTGRDYDRIYFITNQYASSRKSAQVQDKLQETYSIPVTILDRTWLLDCVFDRDSLDIAHETLGVGKKVATPVQGPRDLTRQTELDQLDHAMNDGATYLGQLPILVEDALRAATLARGLERNRYEVDGRFDRAVRLAKDNGLKTHQLLAAYTWAWTSYWWFEDARRLTELYDEVESLAISSQDADDLERLTNLLPLLTNAVDTGMLTKDAANVEKRRESVVAALEVAKSDTSRPNNSLHAHALLLLSRATAIRSSADAAKFDGIWDEFTDVIKQSHGLGTFPFEMIAKVITELGGFAPDSKAFDRLYETLTDAIAERQKEGAAAKLNSKRGYQKLEKGLHYDAIRWFGRAVGLLVKEEYEDELVEALRGCSIAYMQAGLYWAGRNYALAAVTGECRKFKQSGSVEGIDPSIFTHWFECELQLGRVPFALTAHELGANIRNGRSRTDEQKEVAEETRIEQGHRLAAFMIATESCDLPALTKLPAAVDRLGLLQVSTALLFLLGGDEALRGEDGLPETETPEMIESLFNMMAVAGRDAAFVRPDYLLKDQVQLRSHVLGCGIVVNCRNSLTSIGIGEGVLGALESLLATSLNLTTLPNLDHLDIRFIQSDDAPLTPVLSFIEEKGSTVAVVTHRPRLTYANREEAAEFYGWLAQSVMRIFVTFAVPADPDAWGAAVLGDESGFSRAITFSNVPTMYGVIFGGKEKISIDDWSEDGDKPVTLTRTAAWSPKFPEEKERPGPVKSGKGQAPEGTFDLERKRHTDYRVVSPIDARKWDAAVWRGTFYVCSPGSRMIPILGLMFENAEPAAGIFEAWRERFGDRDGEDSLRLAIVTGVNISNPHAYAVIVGPNMVKIGSASTDIVGFVARRNVMTPTSSRNLDMFLSEYRRIGRFMLAPARMRSETEPPDPIGDLRLEKSNLVVRPAWTIGENDPDSCALDLDDPPIIPIDEANAPVLRVLAQKADFLAKRRKPRKDDNVETFRIEEGSRGERCKQIGATFGVATHAISERDL</sequence>
<dbReference type="AlphaFoldDB" id="A0A0D7F5Q5"/>
<feature type="region of interest" description="Disordered" evidence="1">
    <location>
        <begin position="839"/>
        <end position="861"/>
    </location>
</feature>
<protein>
    <submittedName>
        <fullName evidence="2">Uncharacterized protein</fullName>
    </submittedName>
</protein>
<organism evidence="2 3">
    <name type="scientific">Rhodopseudomonas palustris</name>
    <dbReference type="NCBI Taxonomy" id="1076"/>
    <lineage>
        <taxon>Bacteria</taxon>
        <taxon>Pseudomonadati</taxon>
        <taxon>Pseudomonadota</taxon>
        <taxon>Alphaproteobacteria</taxon>
        <taxon>Hyphomicrobiales</taxon>
        <taxon>Nitrobacteraceae</taxon>
        <taxon>Rhodopseudomonas</taxon>
    </lineage>
</organism>
<comment type="caution">
    <text evidence="2">The sequence shown here is derived from an EMBL/GenBank/DDBJ whole genome shotgun (WGS) entry which is preliminary data.</text>
</comment>
<gene>
    <name evidence="2" type="ORF">OO17_00585</name>
</gene>
<dbReference type="PATRIC" id="fig|1076.23.peg.636"/>
<evidence type="ECO:0000256" key="1">
    <source>
        <dbReference type="SAM" id="MobiDB-lite"/>
    </source>
</evidence>
<evidence type="ECO:0000313" key="3">
    <source>
        <dbReference type="Proteomes" id="UP000032515"/>
    </source>
</evidence>
<reference evidence="2 3" key="1">
    <citation type="submission" date="2014-11" db="EMBL/GenBank/DDBJ databases">
        <title>Genomics and ecophysiology of heterotrophic nitrogen fixing bacteria isolated from estuarine surface water.</title>
        <authorList>
            <person name="Bentzon-Tilia M."/>
            <person name="Severin I."/>
            <person name="Hansen L.H."/>
            <person name="Riemann L."/>
        </authorList>
    </citation>
    <scope>NUCLEOTIDE SEQUENCE [LARGE SCALE GENOMIC DNA]</scope>
    <source>
        <strain evidence="2 3">BAL398</strain>
    </source>
</reference>
<name>A0A0D7F5Q5_RHOPL</name>